<feature type="region of interest" description="Disordered" evidence="1">
    <location>
        <begin position="175"/>
        <end position="242"/>
    </location>
</feature>
<dbReference type="PANTHER" id="PTHR36332:SF1">
    <property type="entry name" value="STRESS RESPONSE PROTEIN"/>
    <property type="match status" value="1"/>
</dbReference>
<dbReference type="Pfam" id="PF12874">
    <property type="entry name" value="zf-met"/>
    <property type="match status" value="1"/>
</dbReference>
<reference evidence="3 4" key="1">
    <citation type="journal article" date="2011" name="Science">
        <title>The Selaginella genome identifies genetic changes associated with the evolution of vascular plants.</title>
        <authorList>
            <person name="Banks J.A."/>
            <person name="Nishiyama T."/>
            <person name="Hasebe M."/>
            <person name="Bowman J.L."/>
            <person name="Gribskov M."/>
            <person name="dePamphilis C."/>
            <person name="Albert V.A."/>
            <person name="Aono N."/>
            <person name="Aoyama T."/>
            <person name="Ambrose B.A."/>
            <person name="Ashton N.W."/>
            <person name="Axtell M.J."/>
            <person name="Barker E."/>
            <person name="Barker M.S."/>
            <person name="Bennetzen J.L."/>
            <person name="Bonawitz N.D."/>
            <person name="Chapple C."/>
            <person name="Cheng C."/>
            <person name="Correa L.G."/>
            <person name="Dacre M."/>
            <person name="DeBarry J."/>
            <person name="Dreyer I."/>
            <person name="Elias M."/>
            <person name="Engstrom E.M."/>
            <person name="Estelle M."/>
            <person name="Feng L."/>
            <person name="Finet C."/>
            <person name="Floyd S.K."/>
            <person name="Frommer W.B."/>
            <person name="Fujita T."/>
            <person name="Gramzow L."/>
            <person name="Gutensohn M."/>
            <person name="Harholt J."/>
            <person name="Hattori M."/>
            <person name="Heyl A."/>
            <person name="Hirai T."/>
            <person name="Hiwatashi Y."/>
            <person name="Ishikawa M."/>
            <person name="Iwata M."/>
            <person name="Karol K.G."/>
            <person name="Koehler B."/>
            <person name="Kolukisaoglu U."/>
            <person name="Kubo M."/>
            <person name="Kurata T."/>
            <person name="Lalonde S."/>
            <person name="Li K."/>
            <person name="Li Y."/>
            <person name="Litt A."/>
            <person name="Lyons E."/>
            <person name="Manning G."/>
            <person name="Maruyama T."/>
            <person name="Michael T.P."/>
            <person name="Mikami K."/>
            <person name="Miyazaki S."/>
            <person name="Morinaga S."/>
            <person name="Murata T."/>
            <person name="Mueller-Roeber B."/>
            <person name="Nelson D.R."/>
            <person name="Obara M."/>
            <person name="Oguri Y."/>
            <person name="Olmstead R.G."/>
            <person name="Onodera N."/>
            <person name="Petersen B.L."/>
            <person name="Pils B."/>
            <person name="Prigge M."/>
            <person name="Rensing S.A."/>
            <person name="Riano-Pachon D.M."/>
            <person name="Roberts A.W."/>
            <person name="Sato Y."/>
            <person name="Scheller H.V."/>
            <person name="Schulz B."/>
            <person name="Schulz C."/>
            <person name="Shakirov E.V."/>
            <person name="Shibagaki N."/>
            <person name="Shinohara N."/>
            <person name="Shippen D.E."/>
            <person name="Soerensen I."/>
            <person name="Sotooka R."/>
            <person name="Sugimoto N."/>
            <person name="Sugita M."/>
            <person name="Sumikawa N."/>
            <person name="Tanurdzic M."/>
            <person name="Theissen G."/>
            <person name="Ulvskov P."/>
            <person name="Wakazuki S."/>
            <person name="Weng J.K."/>
            <person name="Willats W.W."/>
            <person name="Wipf D."/>
            <person name="Wolf P.G."/>
            <person name="Yang L."/>
            <person name="Zimmer A.D."/>
            <person name="Zhu Q."/>
            <person name="Mitros T."/>
            <person name="Hellsten U."/>
            <person name="Loque D."/>
            <person name="Otillar R."/>
            <person name="Salamov A."/>
            <person name="Schmutz J."/>
            <person name="Shapiro H."/>
            <person name="Lindquist E."/>
            <person name="Lucas S."/>
            <person name="Rokhsar D."/>
            <person name="Grigoriev I.V."/>
        </authorList>
    </citation>
    <scope>NUCLEOTIDE SEQUENCE [LARGE SCALE GENOMIC DNA]</scope>
</reference>
<feature type="domain" description="C2H2-type" evidence="2">
    <location>
        <begin position="136"/>
        <end position="159"/>
    </location>
</feature>
<dbReference type="PANTHER" id="PTHR36332">
    <property type="entry name" value="STRESS RESPONSE PROTEIN"/>
    <property type="match status" value="1"/>
</dbReference>
<evidence type="ECO:0000313" key="3">
    <source>
        <dbReference type="EMBL" id="EFJ30566.1"/>
    </source>
</evidence>
<feature type="compositionally biased region" description="Acidic residues" evidence="1">
    <location>
        <begin position="178"/>
        <end position="187"/>
    </location>
</feature>
<sequence>MNLVSFDHEKKKVIWTETTWKGDEEDQGAAGDGRKGFILCLVMFKRQNYAVLHGRSSSSSSSSSSDDSGEDDGEKPAACAVSNRESHEEEEEEEEEEEKGKEVKRKREDWAMAVEESEKEKLEQSLAIQVKDVLKCRVCPKVVCLSEETMASHLRSKGHRRSLKKMTEGKLKVTLNSEGEEEEMESEGETHAERHARTVAALAEESKRTSTDPSSKKRKKGGRQRQRLRAKKKHKLGGNFPG</sequence>
<feature type="compositionally biased region" description="Basic and acidic residues" evidence="1">
    <location>
        <begin position="98"/>
        <end position="107"/>
    </location>
</feature>
<dbReference type="HOGENOM" id="CLU_100390_0_0_1"/>
<proteinExistence type="predicted"/>
<organism evidence="4">
    <name type="scientific">Selaginella moellendorffii</name>
    <name type="common">Spikemoss</name>
    <dbReference type="NCBI Taxonomy" id="88036"/>
    <lineage>
        <taxon>Eukaryota</taxon>
        <taxon>Viridiplantae</taxon>
        <taxon>Streptophyta</taxon>
        <taxon>Embryophyta</taxon>
        <taxon>Tracheophyta</taxon>
        <taxon>Lycopodiopsida</taxon>
        <taxon>Selaginellales</taxon>
        <taxon>Selaginellaceae</taxon>
        <taxon>Selaginella</taxon>
    </lineage>
</organism>
<dbReference type="InterPro" id="IPR013087">
    <property type="entry name" value="Znf_C2H2_type"/>
</dbReference>
<dbReference type="Gramene" id="EFJ30566">
    <property type="protein sequence ID" value="EFJ30566"/>
    <property type="gene ID" value="SELMODRAFT_409557"/>
</dbReference>
<dbReference type="Gene3D" id="3.30.160.60">
    <property type="entry name" value="Classic Zinc Finger"/>
    <property type="match status" value="1"/>
</dbReference>
<dbReference type="Proteomes" id="UP000001514">
    <property type="component" value="Unassembled WGS sequence"/>
</dbReference>
<feature type="compositionally biased region" description="Basic residues" evidence="1">
    <location>
        <begin position="216"/>
        <end position="236"/>
    </location>
</feature>
<dbReference type="KEGG" id="smo:SELMODRAFT_409557"/>
<dbReference type="STRING" id="88036.D8RBU5"/>
<dbReference type="InParanoid" id="D8RBU5"/>
<keyword evidence="4" id="KW-1185">Reference proteome</keyword>
<feature type="compositionally biased region" description="Low complexity" evidence="1">
    <location>
        <begin position="56"/>
        <end position="66"/>
    </location>
</feature>
<evidence type="ECO:0000259" key="2">
    <source>
        <dbReference type="Pfam" id="PF12874"/>
    </source>
</evidence>
<name>D8RBU5_SELML</name>
<evidence type="ECO:0000256" key="1">
    <source>
        <dbReference type="SAM" id="MobiDB-lite"/>
    </source>
</evidence>
<dbReference type="EMBL" id="GL377575">
    <property type="protein sequence ID" value="EFJ30566.1"/>
    <property type="molecule type" value="Genomic_DNA"/>
</dbReference>
<protein>
    <recommendedName>
        <fullName evidence="2">C2H2-type domain-containing protein</fullName>
    </recommendedName>
</protein>
<dbReference type="AlphaFoldDB" id="D8RBU5"/>
<accession>D8RBU5</accession>
<dbReference type="eggNOG" id="ENOG502RZ3C">
    <property type="taxonomic scope" value="Eukaryota"/>
</dbReference>
<feature type="compositionally biased region" description="Acidic residues" evidence="1">
    <location>
        <begin position="88"/>
        <end position="97"/>
    </location>
</feature>
<evidence type="ECO:0000313" key="4">
    <source>
        <dbReference type="Proteomes" id="UP000001514"/>
    </source>
</evidence>
<gene>
    <name evidence="3" type="ORF">SELMODRAFT_409557</name>
</gene>
<feature type="region of interest" description="Disordered" evidence="1">
    <location>
        <begin position="53"/>
        <end position="107"/>
    </location>
</feature>